<proteinExistence type="predicted"/>
<accession>E4XLF7</accession>
<evidence type="ECO:0000313" key="1">
    <source>
        <dbReference type="EMBL" id="CBY19701.1"/>
    </source>
</evidence>
<reference evidence="1" key="1">
    <citation type="journal article" date="2010" name="Science">
        <title>Plasticity of animal genome architecture unmasked by rapid evolution of a pelagic tunicate.</title>
        <authorList>
            <person name="Denoeud F."/>
            <person name="Henriet S."/>
            <person name="Mungpakdee S."/>
            <person name="Aury J.M."/>
            <person name="Da Silva C."/>
            <person name="Brinkmann H."/>
            <person name="Mikhaleva J."/>
            <person name="Olsen L.C."/>
            <person name="Jubin C."/>
            <person name="Canestro C."/>
            <person name="Bouquet J.M."/>
            <person name="Danks G."/>
            <person name="Poulain J."/>
            <person name="Campsteijn C."/>
            <person name="Adamski M."/>
            <person name="Cross I."/>
            <person name="Yadetie F."/>
            <person name="Muffato M."/>
            <person name="Louis A."/>
            <person name="Butcher S."/>
            <person name="Tsagkogeorga G."/>
            <person name="Konrad A."/>
            <person name="Singh S."/>
            <person name="Jensen M.F."/>
            <person name="Cong E.H."/>
            <person name="Eikeseth-Otteraa H."/>
            <person name="Noel B."/>
            <person name="Anthouard V."/>
            <person name="Porcel B.M."/>
            <person name="Kachouri-Lafond R."/>
            <person name="Nishino A."/>
            <person name="Ugolini M."/>
            <person name="Chourrout P."/>
            <person name="Nishida H."/>
            <person name="Aasland R."/>
            <person name="Huzurbazar S."/>
            <person name="Westhof E."/>
            <person name="Delsuc F."/>
            <person name="Lehrach H."/>
            <person name="Reinhardt R."/>
            <person name="Weissenbach J."/>
            <person name="Roy S.W."/>
            <person name="Artiguenave F."/>
            <person name="Postlethwait J.H."/>
            <person name="Manak J.R."/>
            <person name="Thompson E.M."/>
            <person name="Jaillon O."/>
            <person name="Du Pasquier L."/>
            <person name="Boudinot P."/>
            <person name="Liberles D.A."/>
            <person name="Volff J.N."/>
            <person name="Philippe H."/>
            <person name="Lenhard B."/>
            <person name="Roest Crollius H."/>
            <person name="Wincker P."/>
            <person name="Chourrout D."/>
        </authorList>
    </citation>
    <scope>NUCLEOTIDE SEQUENCE [LARGE SCALE GENOMIC DNA]</scope>
</reference>
<evidence type="ECO:0000313" key="2">
    <source>
        <dbReference type="Proteomes" id="UP000001307"/>
    </source>
</evidence>
<keyword evidence="2" id="KW-1185">Reference proteome</keyword>
<dbReference type="Proteomes" id="UP000001307">
    <property type="component" value="Unassembled WGS sequence"/>
</dbReference>
<gene>
    <name evidence="1" type="ORF">GSOID_T00014543001</name>
</gene>
<dbReference type="EMBL" id="FN653070">
    <property type="protein sequence ID" value="CBY19701.1"/>
    <property type="molecule type" value="Genomic_DNA"/>
</dbReference>
<organism evidence="1">
    <name type="scientific">Oikopleura dioica</name>
    <name type="common">Tunicate</name>
    <dbReference type="NCBI Taxonomy" id="34765"/>
    <lineage>
        <taxon>Eukaryota</taxon>
        <taxon>Metazoa</taxon>
        <taxon>Chordata</taxon>
        <taxon>Tunicata</taxon>
        <taxon>Appendicularia</taxon>
        <taxon>Copelata</taxon>
        <taxon>Oikopleuridae</taxon>
        <taxon>Oikopleura</taxon>
    </lineage>
</organism>
<dbReference type="InParanoid" id="E4XLF7"/>
<sequence length="60" mass="6895">MPEGQHLFPSSVNVKKSSANIVMKYSACNTGIQMIILAKPTRNFSTKKELKKEWSRKKQR</sequence>
<protein>
    <submittedName>
        <fullName evidence="1">Uncharacterized protein</fullName>
    </submittedName>
</protein>
<dbReference type="AlphaFoldDB" id="E4XLF7"/>
<name>E4XLF7_OIKDI</name>